<feature type="chain" id="PRO_5021026783" description="Manganese lipoxygenase" evidence="6">
    <location>
        <begin position="20"/>
        <end position="642"/>
    </location>
</feature>
<dbReference type="InParanoid" id="A0A4V3SHW9"/>
<evidence type="ECO:0000259" key="7">
    <source>
        <dbReference type="PROSITE" id="PS51393"/>
    </source>
</evidence>
<dbReference type="InterPro" id="IPR000907">
    <property type="entry name" value="LipOase"/>
</dbReference>
<dbReference type="GO" id="GO:0043651">
    <property type="term" value="P:linoleic acid metabolic process"/>
    <property type="evidence" value="ECO:0007669"/>
    <property type="project" value="UniProtKB-ARBA"/>
</dbReference>
<keyword evidence="3" id="KW-0223">Dioxygenase</keyword>
<dbReference type="PANTHER" id="PTHR11771">
    <property type="entry name" value="LIPOXYGENASE"/>
    <property type="match status" value="1"/>
</dbReference>
<dbReference type="Pfam" id="PF00305">
    <property type="entry name" value="Lipoxygenase"/>
    <property type="match status" value="1"/>
</dbReference>
<feature type="region of interest" description="Disordered" evidence="5">
    <location>
        <begin position="253"/>
        <end position="272"/>
    </location>
</feature>
<dbReference type="SUPFAM" id="SSF48484">
    <property type="entry name" value="Lipoxigenase"/>
    <property type="match status" value="1"/>
</dbReference>
<evidence type="ECO:0000256" key="5">
    <source>
        <dbReference type="SAM" id="MobiDB-lite"/>
    </source>
</evidence>
<proteinExistence type="predicted"/>
<dbReference type="OrthoDB" id="407298at2759"/>
<evidence type="ECO:0000256" key="1">
    <source>
        <dbReference type="ARBA" id="ARBA00021175"/>
    </source>
</evidence>
<dbReference type="GO" id="GO:0050584">
    <property type="term" value="F:linoleate 11-lipoxygenase activity"/>
    <property type="evidence" value="ECO:0007669"/>
    <property type="project" value="UniProtKB-ARBA"/>
</dbReference>
<dbReference type="InterPro" id="IPR013819">
    <property type="entry name" value="LipOase_C"/>
</dbReference>
<reference evidence="8 9" key="1">
    <citation type="submission" date="2019-04" db="EMBL/GenBank/DDBJ databases">
        <title>Comparative genomics and transcriptomics to analyze fruiting body development in filamentous ascomycetes.</title>
        <authorList>
            <consortium name="DOE Joint Genome Institute"/>
            <person name="Lutkenhaus R."/>
            <person name="Traeger S."/>
            <person name="Breuer J."/>
            <person name="Kuo A."/>
            <person name="Lipzen A."/>
            <person name="Pangilinan J."/>
            <person name="Dilworth D."/>
            <person name="Sandor L."/>
            <person name="Poggeler S."/>
            <person name="Barry K."/>
            <person name="Grigoriev I.V."/>
            <person name="Nowrousian M."/>
        </authorList>
    </citation>
    <scope>NUCLEOTIDE SEQUENCE [LARGE SCALE GENOMIC DNA]</scope>
    <source>
        <strain evidence="8 9">CBS 389.68</strain>
    </source>
</reference>
<keyword evidence="9" id="KW-1185">Reference proteome</keyword>
<evidence type="ECO:0000313" key="8">
    <source>
        <dbReference type="EMBL" id="TGZ77884.1"/>
    </source>
</evidence>
<dbReference type="Proteomes" id="UP000298138">
    <property type="component" value="Unassembled WGS sequence"/>
</dbReference>
<dbReference type="STRING" id="341454.A0A4V3SHW9"/>
<organism evidence="8 9">
    <name type="scientific">Ascodesmis nigricans</name>
    <dbReference type="NCBI Taxonomy" id="341454"/>
    <lineage>
        <taxon>Eukaryota</taxon>
        <taxon>Fungi</taxon>
        <taxon>Dikarya</taxon>
        <taxon>Ascomycota</taxon>
        <taxon>Pezizomycotina</taxon>
        <taxon>Pezizomycetes</taxon>
        <taxon>Pezizales</taxon>
        <taxon>Ascodesmidaceae</taxon>
        <taxon>Ascodesmis</taxon>
    </lineage>
</organism>
<keyword evidence="4" id="KW-0560">Oxidoreductase</keyword>
<dbReference type="Gene3D" id="1.20.245.10">
    <property type="entry name" value="Lipoxygenase-1, Domain 5"/>
    <property type="match status" value="1"/>
</dbReference>
<dbReference type="PROSITE" id="PS51393">
    <property type="entry name" value="LIPOXYGENASE_3"/>
    <property type="match status" value="1"/>
</dbReference>
<dbReference type="Gene3D" id="3.10.450.60">
    <property type="match status" value="1"/>
</dbReference>
<dbReference type="GO" id="GO:0046872">
    <property type="term" value="F:metal ion binding"/>
    <property type="evidence" value="ECO:0007669"/>
    <property type="project" value="UniProtKB-KW"/>
</dbReference>
<protein>
    <recommendedName>
        <fullName evidence="1">Manganese lipoxygenase</fullName>
    </recommendedName>
</protein>
<evidence type="ECO:0000313" key="9">
    <source>
        <dbReference type="Proteomes" id="UP000298138"/>
    </source>
</evidence>
<dbReference type="GO" id="GO:0034440">
    <property type="term" value="P:lipid oxidation"/>
    <property type="evidence" value="ECO:0007669"/>
    <property type="project" value="InterPro"/>
</dbReference>
<feature type="domain" description="Lipoxygenase" evidence="7">
    <location>
        <begin position="38"/>
        <end position="642"/>
    </location>
</feature>
<dbReference type="EMBL" id="ML220148">
    <property type="protein sequence ID" value="TGZ77884.1"/>
    <property type="molecule type" value="Genomic_DNA"/>
</dbReference>
<evidence type="ECO:0000256" key="2">
    <source>
        <dbReference type="ARBA" id="ARBA00022723"/>
    </source>
</evidence>
<evidence type="ECO:0000256" key="6">
    <source>
        <dbReference type="SAM" id="SignalP"/>
    </source>
</evidence>
<accession>A0A4V3SHW9</accession>
<feature type="signal peptide" evidence="6">
    <location>
        <begin position="1"/>
        <end position="19"/>
    </location>
</feature>
<evidence type="ECO:0000256" key="4">
    <source>
        <dbReference type="ARBA" id="ARBA00023002"/>
    </source>
</evidence>
<dbReference type="InterPro" id="IPR036226">
    <property type="entry name" value="LipOase_C_sf"/>
</dbReference>
<keyword evidence="6" id="KW-0732">Signal</keyword>
<keyword evidence="2" id="KW-0479">Metal-binding</keyword>
<dbReference type="AlphaFoldDB" id="A0A4V3SHW9"/>
<gene>
    <name evidence="8" type="ORF">EX30DRAFT_335123</name>
</gene>
<evidence type="ECO:0000256" key="3">
    <source>
        <dbReference type="ARBA" id="ARBA00022964"/>
    </source>
</evidence>
<name>A0A4V3SHW9_9PEZI</name>
<feature type="compositionally biased region" description="Low complexity" evidence="5">
    <location>
        <begin position="253"/>
        <end position="264"/>
    </location>
</feature>
<sequence>MKPPTPFLLLLPPLTPVFPTLIDFAVNSLLTPLTSLSSLLPSSHPTLYTPSTDPSPSTRQQEIATNAAGFGYGPSKLGDTSYFPNGTLADRLVAEQWAEWQAENAAFALPVAGEMVVVGAKVRTEGDDLQDLDDFKTLYDGQWPLTVPDGVSPGLLGNYTADDTADATFAMARLSGNPFSLVRLPPDQEPPFRVEEETCRRITGEGFEALWKQGRMFVMEYAFFGEEKYVSHRFPERYLASTTSLFYISGDSNSNATSSNSNTTGERPGRGRSQFLPLAIKTGVGQNLVYTRLDGEYEWLLAKIAANSNDLFFGQIYHLIATHAVAEIVNLAAIRTVSGRHPVRAYLERIMYRAYAVRPVGEQILFNRGGFFDGIFSLSSRAVTTFATTFYHNSTSAHFRGNYLLPELAARGLINSTIGPELPQFPFLEDMAVIHAAIHDFAHALVDEYYTTDDDVRRDNELINWFNECNSPAKVLDFPPAEDLSKTVLVDVLTHMAYLAGPKHAALNMGTPFTTSGVLPLFPAALYRPMPQQKGEVHRANIHEWLPDTTQAVKQVRLLGLFNRPEELLRYQGTRMLDLWSGWEGEGSERGAMRTAAREFRRRLERLDKVIKGRTLSGERRRGRGFVFKTLAPGRFPYYLAI</sequence>